<keyword evidence="1" id="KW-0812">Transmembrane</keyword>
<dbReference type="EMBL" id="CP003169">
    <property type="protein sequence ID" value="AEV73871.1"/>
    <property type="molecule type" value="Genomic_DNA"/>
</dbReference>
<dbReference type="Proteomes" id="UP000005442">
    <property type="component" value="Chromosome"/>
</dbReference>
<organism evidence="2 3">
    <name type="scientific">Mycolicibacterium rhodesiae (strain NBB3)</name>
    <name type="common">Mycobacterium rhodesiae</name>
    <dbReference type="NCBI Taxonomy" id="710685"/>
    <lineage>
        <taxon>Bacteria</taxon>
        <taxon>Bacillati</taxon>
        <taxon>Actinomycetota</taxon>
        <taxon>Actinomycetes</taxon>
        <taxon>Mycobacteriales</taxon>
        <taxon>Mycobacteriaceae</taxon>
        <taxon>Mycolicibacterium</taxon>
    </lineage>
</organism>
<name>G8RPY7_MYCRN</name>
<dbReference type="eggNOG" id="ENOG5031W6E">
    <property type="taxonomic scope" value="Bacteria"/>
</dbReference>
<keyword evidence="1" id="KW-0472">Membrane</keyword>
<dbReference type="AlphaFoldDB" id="G8RPY7"/>
<protein>
    <submittedName>
        <fullName evidence="2">Uncharacterized protein</fullName>
    </submittedName>
</protein>
<gene>
    <name evidence="2" type="ordered locus">MycrhN_3347</name>
</gene>
<feature type="transmembrane region" description="Helical" evidence="1">
    <location>
        <begin position="35"/>
        <end position="54"/>
    </location>
</feature>
<sequence>MTGWIVADRDKEKRSLRQRAGQLSMLQQRFEESRLGEAVISALVIVVVLVGIVWNLPDSPIKRAAVPVAGPIAAGAYINQSWALFAPEVPKRIETVEVHVAMADGSVRIWTPQPRDRAAGGFSWVRWLRLTSFAVTKPEVRPGLARWVAREVAGAERPVAVAMVLRVQNLPPPGGKTGGASATKVLYQENLTGQR</sequence>
<keyword evidence="1" id="KW-1133">Transmembrane helix</keyword>
<dbReference type="KEGG" id="mrh:MycrhN_3347"/>
<evidence type="ECO:0000313" key="2">
    <source>
        <dbReference type="EMBL" id="AEV73871.1"/>
    </source>
</evidence>
<evidence type="ECO:0000313" key="3">
    <source>
        <dbReference type="Proteomes" id="UP000005442"/>
    </source>
</evidence>
<proteinExistence type="predicted"/>
<reference evidence="2 3" key="1">
    <citation type="submission" date="2011-12" db="EMBL/GenBank/DDBJ databases">
        <title>Complete sequence of Mycobacterium rhodesiae NBB3.</title>
        <authorList>
            <consortium name="US DOE Joint Genome Institute"/>
            <person name="Lucas S."/>
            <person name="Han J."/>
            <person name="Lapidus A."/>
            <person name="Cheng J.-F."/>
            <person name="Goodwin L."/>
            <person name="Pitluck S."/>
            <person name="Peters L."/>
            <person name="Mikhailova N."/>
            <person name="Gu W."/>
            <person name="Detter J.C."/>
            <person name="Han C."/>
            <person name="Tapia R."/>
            <person name="Land M."/>
            <person name="Hauser L."/>
            <person name="Kyrpides N."/>
            <person name="Ivanova N."/>
            <person name="Pagani I."/>
            <person name="Mattes T."/>
            <person name="Holmes A."/>
            <person name="Rutledge P."/>
            <person name="Paulsen I."/>
            <person name="Coleman N."/>
            <person name="Woyke T."/>
        </authorList>
    </citation>
    <scope>NUCLEOTIDE SEQUENCE [LARGE SCALE GENOMIC DNA]</scope>
    <source>
        <strain evidence="2 3">NBB3</strain>
    </source>
</reference>
<dbReference type="PATRIC" id="fig|710685.3.peg.3355"/>
<dbReference type="HOGENOM" id="CLU_1395008_0_0_11"/>
<accession>G8RPY7</accession>
<keyword evidence="3" id="KW-1185">Reference proteome</keyword>
<evidence type="ECO:0000256" key="1">
    <source>
        <dbReference type="SAM" id="Phobius"/>
    </source>
</evidence>